<dbReference type="EMBL" id="BLVP01000035">
    <property type="protein sequence ID" value="GFM38149.1"/>
    <property type="molecule type" value="Genomic_DNA"/>
</dbReference>
<gene>
    <name evidence="1" type="ORF">DSM19430T_28330</name>
</gene>
<comment type="caution">
    <text evidence="1">The sequence shown here is derived from an EMBL/GenBank/DDBJ whole genome shotgun (WGS) entry which is preliminary data.</text>
</comment>
<reference evidence="1 2" key="1">
    <citation type="submission" date="2020-05" db="EMBL/GenBank/DDBJ databases">
        <title>Draft genome sequence of Desulfovibrio psychrotolerans JS1T.</title>
        <authorList>
            <person name="Ueno A."/>
            <person name="Tamazawa S."/>
            <person name="Tamamura S."/>
            <person name="Murakami T."/>
            <person name="Kiyama T."/>
            <person name="Inomata H."/>
            <person name="Amano Y."/>
            <person name="Miyakawa K."/>
            <person name="Tamaki H."/>
            <person name="Naganuma T."/>
            <person name="Kaneko K."/>
        </authorList>
    </citation>
    <scope>NUCLEOTIDE SEQUENCE [LARGE SCALE GENOMIC DNA]</scope>
    <source>
        <strain evidence="1 2">JS1</strain>
    </source>
</reference>
<dbReference type="Proteomes" id="UP000503820">
    <property type="component" value="Unassembled WGS sequence"/>
</dbReference>
<protein>
    <submittedName>
        <fullName evidence="1">Uncharacterized protein</fullName>
    </submittedName>
</protein>
<dbReference type="AlphaFoldDB" id="A0A7J0BWQ4"/>
<proteinExistence type="predicted"/>
<sequence>MGQGKQNAAPVFVRGTPNAAPGGVLCRAGQAVCPAYPFCRYIWSAKGVLDGGAACVYQSAV</sequence>
<name>A0A7J0BWQ4_9BACT</name>
<evidence type="ECO:0000313" key="2">
    <source>
        <dbReference type="Proteomes" id="UP000503820"/>
    </source>
</evidence>
<organism evidence="1 2">
    <name type="scientific">Desulfovibrio psychrotolerans</name>
    <dbReference type="NCBI Taxonomy" id="415242"/>
    <lineage>
        <taxon>Bacteria</taxon>
        <taxon>Pseudomonadati</taxon>
        <taxon>Thermodesulfobacteriota</taxon>
        <taxon>Desulfovibrionia</taxon>
        <taxon>Desulfovibrionales</taxon>
        <taxon>Desulfovibrionaceae</taxon>
        <taxon>Desulfovibrio</taxon>
    </lineage>
</organism>
<evidence type="ECO:0000313" key="1">
    <source>
        <dbReference type="EMBL" id="GFM38149.1"/>
    </source>
</evidence>
<accession>A0A7J0BWQ4</accession>
<keyword evidence="2" id="KW-1185">Reference proteome</keyword>